<comment type="subcellular location">
    <subcellularLocation>
        <location evidence="1">Cell membrane</location>
        <topology evidence="1">Multi-pass membrane protein</topology>
    </subcellularLocation>
</comment>
<sequence>MLNYYFDLALRSLRHSKVLTVLMVLAIGLGVGASMTMLTVVHVMSGDPLPGRSAQLYRPHIDPLPIDFKQSTDGPDPSNNLTWPDAMALLHAKRAEKQAAMAGGELLVRPDQSSIGPFYVSGRYCTSDLFSMFGLTLLQGQAWSPADDDARSRVVILSETLNRMLFGTEPSIGQTVNLAGHDFRVVGVTAHWNPRPMFYVDSDAKIYGDTDLFFLPLTTAVDLNLTINGNFANWGSDASHTKTDANTSWLQFWVQLNGDKQTTAYKEFLNDYSAQQRALGRFTRPPSNAKLYSMMEWLAHMHLVPSEVRLQLLLAFGFLIVCITNIIALLLAKFLRRSGEMSIRRALGAKRRDIFLQLGIESAVIGLAGGMLGLGIAQIGLWGVRHRPDDYAKLAQMDTSMLLYTLGLAVLASMLAGLLPAWRACNIQPALQLKIQ</sequence>
<feature type="domain" description="ABC3 transporter permease C-terminal" evidence="7">
    <location>
        <begin position="313"/>
        <end position="429"/>
    </location>
</feature>
<reference evidence="9 10" key="1">
    <citation type="submission" date="2020-10" db="EMBL/GenBank/DDBJ databases">
        <title>Phylogeny of dyella-like bacteria.</title>
        <authorList>
            <person name="Fu J."/>
        </authorList>
    </citation>
    <scope>NUCLEOTIDE SEQUENCE [LARGE SCALE GENOMIC DNA]</scope>
    <source>
        <strain evidence="9 10">DHOB09</strain>
    </source>
</reference>
<evidence type="ECO:0000313" key="10">
    <source>
        <dbReference type="Proteomes" id="UP000663181"/>
    </source>
</evidence>
<evidence type="ECO:0000259" key="8">
    <source>
        <dbReference type="Pfam" id="PF12704"/>
    </source>
</evidence>
<feature type="transmembrane region" description="Helical" evidence="6">
    <location>
        <begin position="355"/>
        <end position="381"/>
    </location>
</feature>
<dbReference type="EMBL" id="CP064030">
    <property type="protein sequence ID" value="QRN55802.1"/>
    <property type="molecule type" value="Genomic_DNA"/>
</dbReference>
<dbReference type="InterPro" id="IPR050250">
    <property type="entry name" value="Macrolide_Exporter_MacB"/>
</dbReference>
<feature type="domain" description="MacB-like periplasmic core" evidence="8">
    <location>
        <begin position="20"/>
        <end position="266"/>
    </location>
</feature>
<dbReference type="InterPro" id="IPR003838">
    <property type="entry name" value="ABC3_permease_C"/>
</dbReference>
<evidence type="ECO:0000256" key="2">
    <source>
        <dbReference type="ARBA" id="ARBA00022475"/>
    </source>
</evidence>
<keyword evidence="3 6" id="KW-0812">Transmembrane</keyword>
<keyword evidence="4 6" id="KW-1133">Transmembrane helix</keyword>
<evidence type="ECO:0000259" key="7">
    <source>
        <dbReference type="Pfam" id="PF02687"/>
    </source>
</evidence>
<dbReference type="InterPro" id="IPR025857">
    <property type="entry name" value="MacB_PCD"/>
</dbReference>
<feature type="transmembrane region" description="Helical" evidence="6">
    <location>
        <begin position="312"/>
        <end position="335"/>
    </location>
</feature>
<evidence type="ECO:0000256" key="6">
    <source>
        <dbReference type="SAM" id="Phobius"/>
    </source>
</evidence>
<feature type="transmembrane region" description="Helical" evidence="6">
    <location>
        <begin position="401"/>
        <end position="422"/>
    </location>
</feature>
<name>A0ABX7GZH2_9GAMM</name>
<evidence type="ECO:0000313" key="9">
    <source>
        <dbReference type="EMBL" id="QRN55802.1"/>
    </source>
</evidence>
<accession>A0ABX7GZH2</accession>
<keyword evidence="10" id="KW-1185">Reference proteome</keyword>
<evidence type="ECO:0000256" key="4">
    <source>
        <dbReference type="ARBA" id="ARBA00022989"/>
    </source>
</evidence>
<evidence type="ECO:0000256" key="5">
    <source>
        <dbReference type="ARBA" id="ARBA00023136"/>
    </source>
</evidence>
<gene>
    <name evidence="9" type="ORF">ISN74_05990</name>
</gene>
<dbReference type="Pfam" id="PF12704">
    <property type="entry name" value="MacB_PCD"/>
    <property type="match status" value="1"/>
</dbReference>
<dbReference type="Proteomes" id="UP000663181">
    <property type="component" value="Chromosome"/>
</dbReference>
<dbReference type="PANTHER" id="PTHR30572">
    <property type="entry name" value="MEMBRANE COMPONENT OF TRANSPORTER-RELATED"/>
    <property type="match status" value="1"/>
</dbReference>
<dbReference type="Pfam" id="PF02687">
    <property type="entry name" value="FtsX"/>
    <property type="match status" value="1"/>
</dbReference>
<protein>
    <submittedName>
        <fullName evidence="9">ABC transporter permease</fullName>
    </submittedName>
</protein>
<proteinExistence type="predicted"/>
<dbReference type="RefSeq" id="WP_188799536.1">
    <property type="nucleotide sequence ID" value="NZ_BMIZ01000001.1"/>
</dbReference>
<dbReference type="PANTHER" id="PTHR30572:SF18">
    <property type="entry name" value="ABC-TYPE MACROLIDE FAMILY EXPORT SYSTEM PERMEASE COMPONENT 2"/>
    <property type="match status" value="1"/>
</dbReference>
<keyword evidence="2" id="KW-1003">Cell membrane</keyword>
<keyword evidence="5 6" id="KW-0472">Membrane</keyword>
<evidence type="ECO:0000256" key="3">
    <source>
        <dbReference type="ARBA" id="ARBA00022692"/>
    </source>
</evidence>
<organism evidence="9 10">
    <name type="scientific">Dyella caseinilytica</name>
    <dbReference type="NCBI Taxonomy" id="1849581"/>
    <lineage>
        <taxon>Bacteria</taxon>
        <taxon>Pseudomonadati</taxon>
        <taxon>Pseudomonadota</taxon>
        <taxon>Gammaproteobacteria</taxon>
        <taxon>Lysobacterales</taxon>
        <taxon>Rhodanobacteraceae</taxon>
        <taxon>Dyella</taxon>
    </lineage>
</organism>
<feature type="transmembrane region" description="Helical" evidence="6">
    <location>
        <begin position="21"/>
        <end position="44"/>
    </location>
</feature>
<evidence type="ECO:0000256" key="1">
    <source>
        <dbReference type="ARBA" id="ARBA00004651"/>
    </source>
</evidence>